<dbReference type="OrthoDB" id="5153095at2759"/>
<keyword evidence="2" id="KW-1185">Reference proteome</keyword>
<comment type="caution">
    <text evidence="1">The sequence shown here is derived from an EMBL/GenBank/DDBJ whole genome shotgun (WGS) entry which is preliminary data.</text>
</comment>
<sequence length="273" mass="31018">MSIITTPRLQRLWQDAQDHPEWAATRLWEYVFNHIVFREDIWVVSSQQPPTHQDGDLRRVDLVVERIDNDAATVATLLFHEAKRANASPSDIQEVEYQAFTAACAYYVETKNQHIWAMTSVGSAARLWIFHAESEYLIPFIPLGERLAERSEYLELSTHGEVIVDALGYVKEHMTPPTELLGRHSTRPMHATLPTDWHDHEVRQLDDWHRSQAEAAVEAEAGDSMDFAQLSSHMVGAMPEAQTDFGLVYDTSARVSEGDNDTTFQAEMSSRPA</sequence>
<protein>
    <submittedName>
        <fullName evidence="1">Uncharacterized protein</fullName>
    </submittedName>
</protein>
<dbReference type="EMBL" id="JXCE01000696">
    <property type="protein sequence ID" value="KPA36265.1"/>
    <property type="molecule type" value="Genomic_DNA"/>
</dbReference>
<evidence type="ECO:0000313" key="2">
    <source>
        <dbReference type="Proteomes" id="UP000037904"/>
    </source>
</evidence>
<evidence type="ECO:0000313" key="1">
    <source>
        <dbReference type="EMBL" id="KPA36265.1"/>
    </source>
</evidence>
<dbReference type="Proteomes" id="UP000037904">
    <property type="component" value="Unassembled WGS sequence"/>
</dbReference>
<gene>
    <name evidence="1" type="ORF">FLAG1_10982</name>
</gene>
<reference evidence="1 2" key="1">
    <citation type="submission" date="2015-04" db="EMBL/GenBank/DDBJ databases">
        <title>The draft genome sequence of Fusarium langsethiae, a T-2/HT-2 mycotoxin producer.</title>
        <authorList>
            <person name="Lysoe E."/>
            <person name="Divon H.H."/>
            <person name="Terzi V."/>
            <person name="Orru L."/>
            <person name="Lamontanara A."/>
            <person name="Kolseth A.-K."/>
            <person name="Frandsen R.J."/>
            <person name="Nielsen K."/>
            <person name="Thrane U."/>
        </authorList>
    </citation>
    <scope>NUCLEOTIDE SEQUENCE [LARGE SCALE GENOMIC DNA]</scope>
    <source>
        <strain evidence="1 2">Fl201059</strain>
    </source>
</reference>
<accession>A0A0N0DB43</accession>
<dbReference type="AlphaFoldDB" id="A0A0N0DB43"/>
<organism evidence="1 2">
    <name type="scientific">Fusarium langsethiae</name>
    <dbReference type="NCBI Taxonomy" id="179993"/>
    <lineage>
        <taxon>Eukaryota</taxon>
        <taxon>Fungi</taxon>
        <taxon>Dikarya</taxon>
        <taxon>Ascomycota</taxon>
        <taxon>Pezizomycotina</taxon>
        <taxon>Sordariomycetes</taxon>
        <taxon>Hypocreomycetidae</taxon>
        <taxon>Hypocreales</taxon>
        <taxon>Nectriaceae</taxon>
        <taxon>Fusarium</taxon>
    </lineage>
</organism>
<name>A0A0N0DB43_FUSLA</name>
<proteinExistence type="predicted"/>